<organism evidence="1 2">
    <name type="scientific">Kineosporia succinea</name>
    <dbReference type="NCBI Taxonomy" id="84632"/>
    <lineage>
        <taxon>Bacteria</taxon>
        <taxon>Bacillati</taxon>
        <taxon>Actinomycetota</taxon>
        <taxon>Actinomycetes</taxon>
        <taxon>Kineosporiales</taxon>
        <taxon>Kineosporiaceae</taxon>
        <taxon>Kineosporia</taxon>
    </lineage>
</organism>
<accession>A0ABT9PC35</accession>
<dbReference type="Proteomes" id="UP001235712">
    <property type="component" value="Unassembled WGS sequence"/>
</dbReference>
<proteinExistence type="predicted"/>
<name>A0ABT9PC35_9ACTN</name>
<evidence type="ECO:0000313" key="1">
    <source>
        <dbReference type="EMBL" id="MDP9830269.1"/>
    </source>
</evidence>
<dbReference type="RefSeq" id="WP_307249287.1">
    <property type="nucleotide sequence ID" value="NZ_JAUSQZ010000001.1"/>
</dbReference>
<sequence>MYRTNRVVVLGRGPGRAAAAASFLGGPGVILISETDPKDPATPAGSAWTVMMRDLRRLEVDVTRFRPGNDPDEVPLARHVTVDPVVSADVLLVDTSLPPDVVRAALYHARGTVVLEPGPSLNWLTTLAPFVHLLVLTPAGLGALVDETTDGDRAQVLTGRLQVPAVVLLAPDRALIVRPGQEPQLVEAPTAGTATPLIPRAEECFRGVLAARLAVKSSLPDAVLTALTASALLAGRSAADGSVAGWPSPRDLTTST</sequence>
<dbReference type="InterPro" id="IPR029056">
    <property type="entry name" value="Ribokinase-like"/>
</dbReference>
<dbReference type="Gene3D" id="3.40.1190.20">
    <property type="match status" value="1"/>
</dbReference>
<comment type="caution">
    <text evidence="1">The sequence shown here is derived from an EMBL/GenBank/DDBJ whole genome shotgun (WGS) entry which is preliminary data.</text>
</comment>
<protein>
    <submittedName>
        <fullName evidence="1">Sugar/nucleoside kinase (Ribokinase family)</fullName>
    </submittedName>
</protein>
<evidence type="ECO:0000313" key="2">
    <source>
        <dbReference type="Proteomes" id="UP001235712"/>
    </source>
</evidence>
<dbReference type="SUPFAM" id="SSF53613">
    <property type="entry name" value="Ribokinase-like"/>
    <property type="match status" value="1"/>
</dbReference>
<gene>
    <name evidence="1" type="ORF">J2S57_006018</name>
</gene>
<keyword evidence="2" id="KW-1185">Reference proteome</keyword>
<keyword evidence="1" id="KW-0808">Transferase</keyword>
<dbReference type="GO" id="GO:0016301">
    <property type="term" value="F:kinase activity"/>
    <property type="evidence" value="ECO:0007669"/>
    <property type="project" value="UniProtKB-KW"/>
</dbReference>
<keyword evidence="1" id="KW-0418">Kinase</keyword>
<dbReference type="EMBL" id="JAUSQZ010000001">
    <property type="protein sequence ID" value="MDP9830269.1"/>
    <property type="molecule type" value="Genomic_DNA"/>
</dbReference>
<reference evidence="1 2" key="1">
    <citation type="submission" date="2023-07" db="EMBL/GenBank/DDBJ databases">
        <title>Sequencing the genomes of 1000 actinobacteria strains.</title>
        <authorList>
            <person name="Klenk H.-P."/>
        </authorList>
    </citation>
    <scope>NUCLEOTIDE SEQUENCE [LARGE SCALE GENOMIC DNA]</scope>
    <source>
        <strain evidence="1 2">DSM 44388</strain>
    </source>
</reference>